<feature type="region of interest" description="Disordered" evidence="1">
    <location>
        <begin position="34"/>
        <end position="64"/>
    </location>
</feature>
<sequence length="162" mass="17802">MESIALLPSNALGLYAHDVLGDAQIWASFHSVPTTTTTTTTTTTKRVRQDDEDEDEDDKKKKKKKTIDLGVSAPSLAAVSSVLNQMLCTLSPFFQLSTHIISGNILFCLYPSRPSSAFIESHSLFVGSSLISYHCLVMLSSIIGDILSYYPSNPFQHYGPRL</sequence>
<dbReference type="AlphaFoldDB" id="A0A9P5H425"/>
<feature type="compositionally biased region" description="Low complexity" evidence="1">
    <location>
        <begin position="34"/>
        <end position="44"/>
    </location>
</feature>
<protein>
    <submittedName>
        <fullName evidence="2">Uncharacterized protein</fullName>
    </submittedName>
</protein>
<keyword evidence="3" id="KW-1185">Reference proteome</keyword>
<dbReference type="EMBL" id="JAANBB010000425">
    <property type="protein sequence ID" value="KAF7542664.1"/>
    <property type="molecule type" value="Genomic_DNA"/>
</dbReference>
<evidence type="ECO:0000313" key="2">
    <source>
        <dbReference type="EMBL" id="KAF7542664.1"/>
    </source>
</evidence>
<dbReference type="Proteomes" id="UP000722485">
    <property type="component" value="Unassembled WGS sequence"/>
</dbReference>
<evidence type="ECO:0000256" key="1">
    <source>
        <dbReference type="SAM" id="MobiDB-lite"/>
    </source>
</evidence>
<evidence type="ECO:0000313" key="3">
    <source>
        <dbReference type="Proteomes" id="UP000722485"/>
    </source>
</evidence>
<proteinExistence type="predicted"/>
<reference evidence="2" key="1">
    <citation type="submission" date="2020-03" db="EMBL/GenBank/DDBJ databases">
        <title>Draft Genome Sequence of Cylindrodendrum hubeiense.</title>
        <authorList>
            <person name="Buettner E."/>
            <person name="Kellner H."/>
        </authorList>
    </citation>
    <scope>NUCLEOTIDE SEQUENCE</scope>
    <source>
        <strain evidence="2">IHI 201604</strain>
    </source>
</reference>
<organism evidence="2 3">
    <name type="scientific">Cylindrodendrum hubeiense</name>
    <dbReference type="NCBI Taxonomy" id="595255"/>
    <lineage>
        <taxon>Eukaryota</taxon>
        <taxon>Fungi</taxon>
        <taxon>Dikarya</taxon>
        <taxon>Ascomycota</taxon>
        <taxon>Pezizomycotina</taxon>
        <taxon>Sordariomycetes</taxon>
        <taxon>Hypocreomycetidae</taxon>
        <taxon>Hypocreales</taxon>
        <taxon>Nectriaceae</taxon>
        <taxon>Cylindrodendrum</taxon>
    </lineage>
</organism>
<comment type="caution">
    <text evidence="2">The sequence shown here is derived from an EMBL/GenBank/DDBJ whole genome shotgun (WGS) entry which is preliminary data.</text>
</comment>
<accession>A0A9P5H425</accession>
<name>A0A9P5H425_9HYPO</name>
<gene>
    <name evidence="2" type="ORF">G7Z17_g11384</name>
</gene>